<dbReference type="SUPFAM" id="SSF111331">
    <property type="entry name" value="NAD kinase/diacylglycerol kinase-like"/>
    <property type="match status" value="1"/>
</dbReference>
<dbReference type="EMBL" id="CU466930">
    <property type="protein sequence ID" value="CAO79953.1"/>
    <property type="molecule type" value="Genomic_DNA"/>
</dbReference>
<dbReference type="GO" id="GO:0006741">
    <property type="term" value="P:NADP+ biosynthetic process"/>
    <property type="evidence" value="ECO:0007669"/>
    <property type="project" value="UniProtKB-UniRule"/>
</dbReference>
<keyword evidence="1 6" id="KW-0808">Transferase</keyword>
<dbReference type="AlphaFoldDB" id="B0VIG4"/>
<dbReference type="GO" id="GO:0005737">
    <property type="term" value="C:cytoplasm"/>
    <property type="evidence" value="ECO:0007669"/>
    <property type="project" value="UniProtKB-SubCell"/>
</dbReference>
<keyword evidence="6" id="KW-0067">ATP-binding</keyword>
<evidence type="ECO:0000256" key="6">
    <source>
        <dbReference type="HAMAP-Rule" id="MF_00361"/>
    </source>
</evidence>
<dbReference type="KEGG" id="caci:CLOAM0035"/>
<gene>
    <name evidence="6" type="primary">nadK</name>
    <name evidence="7" type="ordered locus">CLOAM0035</name>
</gene>
<evidence type="ECO:0000256" key="5">
    <source>
        <dbReference type="ARBA" id="ARBA00047925"/>
    </source>
</evidence>
<dbReference type="EC" id="2.7.1.23" evidence="6"/>
<comment type="similarity">
    <text evidence="6">Belongs to the NAD kinase family.</text>
</comment>
<feature type="active site" description="Proton acceptor" evidence="6">
    <location>
        <position position="68"/>
    </location>
</feature>
<dbReference type="InterPro" id="IPR002504">
    <property type="entry name" value="NADK"/>
</dbReference>
<feature type="binding site" evidence="6">
    <location>
        <position position="242"/>
    </location>
    <ligand>
        <name>NAD(+)</name>
        <dbReference type="ChEBI" id="CHEBI:57540"/>
    </ligand>
</feature>
<comment type="cofactor">
    <cofactor evidence="6">
        <name>a divalent metal cation</name>
        <dbReference type="ChEBI" id="CHEBI:60240"/>
    </cofactor>
</comment>
<protein>
    <recommendedName>
        <fullName evidence="6">NAD kinase</fullName>
        <ecNumber evidence="6">2.7.1.23</ecNumber>
    </recommendedName>
    <alternativeName>
        <fullName evidence="6">ATP-dependent NAD kinase</fullName>
    </alternativeName>
</protein>
<feature type="binding site" evidence="6">
    <location>
        <begin position="68"/>
        <end position="69"/>
    </location>
    <ligand>
        <name>NAD(+)</name>
        <dbReference type="ChEBI" id="CHEBI:57540"/>
    </ligand>
</feature>
<comment type="caution">
    <text evidence="6">Lacks conserved residue(s) required for the propagation of feature annotation.</text>
</comment>
<keyword evidence="8" id="KW-1185">Reference proteome</keyword>
<organism evidence="7 8">
    <name type="scientific">Cloacimonas acidaminovorans (strain Evry)</name>
    <dbReference type="NCBI Taxonomy" id="459349"/>
    <lineage>
        <taxon>Bacteria</taxon>
        <taxon>Pseudomonadati</taxon>
        <taxon>Candidatus Cloacimonadota</taxon>
        <taxon>Candidatus Cloacimonadia</taxon>
        <taxon>Candidatus Cloacimonadales</taxon>
        <taxon>Candidatus Cloacimonadaceae</taxon>
        <taxon>Candidatus Cloacimonas</taxon>
    </lineage>
</organism>
<dbReference type="HOGENOM" id="CLU_008831_0_0_0"/>
<sequence length="284" mass="31347">MQNFAVYINPEFSDKKSIYNLLEKLRNDSDINFFSIESIPDLPKELFKPLPKPANSKHIDCILVFGGDGTILKAKDLALLTGAPILGINLGYLGFLSESVLPEIASSIENLKQGKYRLLHRMLIECHLKREGKIIYEALALNDAVIHKAESPGLIHIRIKASGRYVFDTRCDGVIAATPTGSTAYSLAAGGPILAPEMKAIVLAPLNPHILAIRPMVFPATERLAMKVYGLSQPAMLQIDGQNSQTIQEGDEVFVTASERSVSFIKLSNRTFYQILRRKLNLGK</sequence>
<dbReference type="Pfam" id="PF01513">
    <property type="entry name" value="NAD_kinase"/>
    <property type="match status" value="1"/>
</dbReference>
<dbReference type="HAMAP" id="MF_00361">
    <property type="entry name" value="NAD_kinase"/>
    <property type="match status" value="1"/>
</dbReference>
<dbReference type="OrthoDB" id="9774737at2"/>
<feature type="binding site" evidence="6">
    <location>
        <begin position="142"/>
        <end position="143"/>
    </location>
    <ligand>
        <name>NAD(+)</name>
        <dbReference type="ChEBI" id="CHEBI:57540"/>
    </ligand>
</feature>
<keyword evidence="6" id="KW-0963">Cytoplasm</keyword>
<dbReference type="GO" id="GO:0019674">
    <property type="term" value="P:NAD+ metabolic process"/>
    <property type="evidence" value="ECO:0007669"/>
    <property type="project" value="InterPro"/>
</dbReference>
<dbReference type="eggNOG" id="COG0061">
    <property type="taxonomic scope" value="Bacteria"/>
</dbReference>
<feature type="binding site" evidence="6">
    <location>
        <position position="73"/>
    </location>
    <ligand>
        <name>NAD(+)</name>
        <dbReference type="ChEBI" id="CHEBI:57540"/>
    </ligand>
</feature>
<dbReference type="GO" id="GO:0046872">
    <property type="term" value="F:metal ion binding"/>
    <property type="evidence" value="ECO:0007669"/>
    <property type="project" value="UniProtKB-UniRule"/>
</dbReference>
<dbReference type="STRING" id="459349.CLOAM0035"/>
<dbReference type="Proteomes" id="UP000002019">
    <property type="component" value="Chromosome"/>
</dbReference>
<comment type="catalytic activity">
    <reaction evidence="5 6">
        <text>NAD(+) + ATP = ADP + NADP(+) + H(+)</text>
        <dbReference type="Rhea" id="RHEA:18629"/>
        <dbReference type="ChEBI" id="CHEBI:15378"/>
        <dbReference type="ChEBI" id="CHEBI:30616"/>
        <dbReference type="ChEBI" id="CHEBI:57540"/>
        <dbReference type="ChEBI" id="CHEBI:58349"/>
        <dbReference type="ChEBI" id="CHEBI:456216"/>
        <dbReference type="EC" id="2.7.1.23"/>
    </reaction>
</comment>
<dbReference type="InterPro" id="IPR016064">
    <property type="entry name" value="NAD/diacylglycerol_kinase_sf"/>
</dbReference>
<comment type="subcellular location">
    <subcellularLocation>
        <location evidence="6">Cytoplasm</location>
    </subcellularLocation>
</comment>
<dbReference type="Gene3D" id="2.60.200.30">
    <property type="entry name" value="Probable inorganic polyphosphate/atp-NAD kinase, domain 2"/>
    <property type="match status" value="1"/>
</dbReference>
<evidence type="ECO:0000313" key="8">
    <source>
        <dbReference type="Proteomes" id="UP000002019"/>
    </source>
</evidence>
<feature type="binding site" evidence="6">
    <location>
        <position position="172"/>
    </location>
    <ligand>
        <name>NAD(+)</name>
        <dbReference type="ChEBI" id="CHEBI:57540"/>
    </ligand>
</feature>
<evidence type="ECO:0000256" key="3">
    <source>
        <dbReference type="ARBA" id="ARBA00022857"/>
    </source>
</evidence>
<evidence type="ECO:0000256" key="4">
    <source>
        <dbReference type="ARBA" id="ARBA00023027"/>
    </source>
</evidence>
<dbReference type="PANTHER" id="PTHR20275">
    <property type="entry name" value="NAD KINASE"/>
    <property type="match status" value="1"/>
</dbReference>
<dbReference type="InterPro" id="IPR017438">
    <property type="entry name" value="ATP-NAD_kinase_N"/>
</dbReference>
<dbReference type="PANTHER" id="PTHR20275:SF0">
    <property type="entry name" value="NAD KINASE"/>
    <property type="match status" value="1"/>
</dbReference>
<name>B0VIG4_CLOAI</name>
<evidence type="ECO:0000256" key="2">
    <source>
        <dbReference type="ARBA" id="ARBA00022777"/>
    </source>
</evidence>
<feature type="binding site" evidence="6">
    <location>
        <position position="170"/>
    </location>
    <ligand>
        <name>NAD(+)</name>
        <dbReference type="ChEBI" id="CHEBI:57540"/>
    </ligand>
</feature>
<reference evidence="7 8" key="1">
    <citation type="journal article" date="2008" name="J. Bacteriol.">
        <title>'Candidatus Cloacamonas acidaminovorans': genome sequence reconstruction provides a first glimpse of a new bacterial division.</title>
        <authorList>
            <person name="Pelletier E."/>
            <person name="Kreimeyer A."/>
            <person name="Bocs S."/>
            <person name="Rouy Z."/>
            <person name="Gyapay G."/>
            <person name="Chouari R."/>
            <person name="Riviere D."/>
            <person name="Ganesan A."/>
            <person name="Daegelen P."/>
            <person name="Sghir A."/>
            <person name="Cohen G.N."/>
            <person name="Medigue C."/>
            <person name="Weissenbach J."/>
            <person name="Le Paslier D."/>
        </authorList>
    </citation>
    <scope>NUCLEOTIDE SEQUENCE [LARGE SCALE GENOMIC DNA]</scope>
    <source>
        <strain evidence="8">Evry</strain>
    </source>
</reference>
<dbReference type="GO" id="GO:0051287">
    <property type="term" value="F:NAD binding"/>
    <property type="evidence" value="ECO:0007669"/>
    <property type="project" value="UniProtKB-ARBA"/>
</dbReference>
<dbReference type="InterPro" id="IPR017437">
    <property type="entry name" value="ATP-NAD_kinase_PpnK-typ_C"/>
</dbReference>
<evidence type="ECO:0000256" key="1">
    <source>
        <dbReference type="ARBA" id="ARBA00022679"/>
    </source>
</evidence>
<keyword evidence="6" id="KW-0547">Nucleotide-binding</keyword>
<dbReference type="Pfam" id="PF20143">
    <property type="entry name" value="NAD_kinase_C"/>
    <property type="match status" value="1"/>
</dbReference>
<dbReference type="GO" id="GO:0005524">
    <property type="term" value="F:ATP binding"/>
    <property type="evidence" value="ECO:0007669"/>
    <property type="project" value="UniProtKB-KW"/>
</dbReference>
<accession>B0VIG4</accession>
<comment type="function">
    <text evidence="6">Involved in the regulation of the intracellular balance of NAD and NADP, and is a key enzyme in the biosynthesis of NADP. Catalyzes specifically the phosphorylation on 2'-hydroxyl of the adenosine moiety of NAD to yield NADP.</text>
</comment>
<dbReference type="Gene3D" id="3.40.50.10330">
    <property type="entry name" value="Probable inorganic polyphosphate/atp-NAD kinase, domain 1"/>
    <property type="match status" value="1"/>
</dbReference>
<evidence type="ECO:0000313" key="7">
    <source>
        <dbReference type="EMBL" id="CAO79953.1"/>
    </source>
</evidence>
<proteinExistence type="inferred from homology"/>
<dbReference type="RefSeq" id="WP_015423814.1">
    <property type="nucleotide sequence ID" value="NC_020449.1"/>
</dbReference>
<keyword evidence="4 6" id="KW-0520">NAD</keyword>
<keyword evidence="3 6" id="KW-0521">NADP</keyword>
<dbReference type="GO" id="GO:0003951">
    <property type="term" value="F:NAD+ kinase activity"/>
    <property type="evidence" value="ECO:0007669"/>
    <property type="project" value="UniProtKB-UniRule"/>
</dbReference>
<keyword evidence="2 6" id="KW-0418">Kinase</keyword>